<dbReference type="OrthoDB" id="5123581at2"/>
<dbReference type="EMBL" id="VIVQ01000002">
    <property type="protein sequence ID" value="TWE10503.1"/>
    <property type="molecule type" value="Genomic_DNA"/>
</dbReference>
<keyword evidence="3" id="KW-1185">Reference proteome</keyword>
<name>A0A561E4G4_9MICO</name>
<dbReference type="Proteomes" id="UP000318297">
    <property type="component" value="Unassembled WGS sequence"/>
</dbReference>
<dbReference type="GO" id="GO:0006355">
    <property type="term" value="P:regulation of DNA-templated transcription"/>
    <property type="evidence" value="ECO:0007669"/>
    <property type="project" value="InterPro"/>
</dbReference>
<sequence>MSTEIDYDALAARLTDPDYPVSSAGQVKTGDAAAAEGRAFLLREYGSEEAIAAAMSVSRGRPRVGDAKRGPSATVRGRISDTDYAAFKKLEEATGRTQSDLVRDAVHQLLTQHKLVS</sequence>
<organism evidence="2 3">
    <name type="scientific">Rudaeicoccus suwonensis</name>
    <dbReference type="NCBI Taxonomy" id="657409"/>
    <lineage>
        <taxon>Bacteria</taxon>
        <taxon>Bacillati</taxon>
        <taxon>Actinomycetota</taxon>
        <taxon>Actinomycetes</taxon>
        <taxon>Micrococcales</taxon>
        <taxon>Dermacoccaceae</taxon>
        <taxon>Rudaeicoccus</taxon>
    </lineage>
</organism>
<dbReference type="AlphaFoldDB" id="A0A561E4G4"/>
<dbReference type="Pfam" id="PF01402">
    <property type="entry name" value="RHH_1"/>
    <property type="match status" value="1"/>
</dbReference>
<dbReference type="InterPro" id="IPR002145">
    <property type="entry name" value="CopG"/>
</dbReference>
<reference evidence="2 3" key="1">
    <citation type="submission" date="2019-06" db="EMBL/GenBank/DDBJ databases">
        <title>Sequencing the genomes of 1000 actinobacteria strains.</title>
        <authorList>
            <person name="Klenk H.-P."/>
        </authorList>
    </citation>
    <scope>NUCLEOTIDE SEQUENCE [LARGE SCALE GENOMIC DNA]</scope>
    <source>
        <strain evidence="2 3">DSM 19560</strain>
    </source>
</reference>
<gene>
    <name evidence="2" type="ORF">BKA23_2869</name>
</gene>
<dbReference type="RefSeq" id="WP_145229506.1">
    <property type="nucleotide sequence ID" value="NZ_VIVQ01000002.1"/>
</dbReference>
<evidence type="ECO:0000313" key="2">
    <source>
        <dbReference type="EMBL" id="TWE10503.1"/>
    </source>
</evidence>
<evidence type="ECO:0000259" key="1">
    <source>
        <dbReference type="Pfam" id="PF01402"/>
    </source>
</evidence>
<evidence type="ECO:0000313" key="3">
    <source>
        <dbReference type="Proteomes" id="UP000318297"/>
    </source>
</evidence>
<protein>
    <submittedName>
        <fullName evidence="2">Ribbon-helix-helix CopG family protein</fullName>
    </submittedName>
</protein>
<comment type="caution">
    <text evidence="2">The sequence shown here is derived from an EMBL/GenBank/DDBJ whole genome shotgun (WGS) entry which is preliminary data.</text>
</comment>
<proteinExistence type="predicted"/>
<accession>A0A561E4G4</accession>
<feature type="domain" description="Ribbon-helix-helix protein CopG" evidence="1">
    <location>
        <begin position="78"/>
        <end position="112"/>
    </location>
</feature>